<dbReference type="AlphaFoldDB" id="A0A2N9P9T0"/>
<evidence type="ECO:0000313" key="1">
    <source>
        <dbReference type="EMBL" id="SPE77083.1"/>
    </source>
</evidence>
<sequence>MATQTRAQEYFQNTPDATKVYETSDGFVFDWMPNAIAHANTLDDKQVLTLGRDGDLISDDVDGLENLTETQIEILKNGLDKKNYNSIKEIVKALNIETTDPKAETLIKALEEYKQNLNK</sequence>
<organism evidence="1 2">
    <name type="scientific">Flavobacterium columnare</name>
    <dbReference type="NCBI Taxonomy" id="996"/>
    <lineage>
        <taxon>Bacteria</taxon>
        <taxon>Pseudomonadati</taxon>
        <taxon>Bacteroidota</taxon>
        <taxon>Flavobacteriia</taxon>
        <taxon>Flavobacteriales</taxon>
        <taxon>Flavobacteriaceae</taxon>
        <taxon>Flavobacterium</taxon>
    </lineage>
</organism>
<reference evidence="1 2" key="1">
    <citation type="submission" date="2018-02" db="EMBL/GenBank/DDBJ databases">
        <authorList>
            <person name="Cohen D.B."/>
            <person name="Kent A.D."/>
        </authorList>
    </citation>
    <scope>NUCLEOTIDE SEQUENCE [LARGE SCALE GENOMIC DNA]</scope>
    <source>
        <strain evidence="1">CIP109753</strain>
    </source>
</reference>
<dbReference type="Proteomes" id="UP000238180">
    <property type="component" value="Unassembled WGS sequence"/>
</dbReference>
<evidence type="ECO:0000313" key="2">
    <source>
        <dbReference type="Proteomes" id="UP000238180"/>
    </source>
</evidence>
<gene>
    <name evidence="1" type="ORF">FLACOL_01073</name>
</gene>
<dbReference type="EMBL" id="OLKH01000077">
    <property type="protein sequence ID" value="SPE77083.1"/>
    <property type="molecule type" value="Genomic_DNA"/>
</dbReference>
<dbReference type="RefSeq" id="WP_105195857.1">
    <property type="nucleotide sequence ID" value="NZ_OLKH01000077.1"/>
</dbReference>
<protein>
    <submittedName>
        <fullName evidence="1">Uncharacterized protein</fullName>
    </submittedName>
</protein>
<accession>A0A2N9P9T0</accession>
<proteinExistence type="predicted"/>
<name>A0A2N9P9T0_9FLAO</name>